<comment type="caution">
    <text evidence="2">The sequence shown here is derived from an EMBL/GenBank/DDBJ whole genome shotgun (WGS) entry which is preliminary data.</text>
</comment>
<keyword evidence="3" id="KW-1185">Reference proteome</keyword>
<accession>A0ABV7B822</accession>
<dbReference type="Proteomes" id="UP001595386">
    <property type="component" value="Unassembled WGS sequence"/>
</dbReference>
<protein>
    <recommendedName>
        <fullName evidence="4">PPM-type phosphatase domain-containing protein</fullName>
    </recommendedName>
</protein>
<evidence type="ECO:0000313" key="2">
    <source>
        <dbReference type="EMBL" id="MFC2993621.1"/>
    </source>
</evidence>
<evidence type="ECO:0008006" key="4">
    <source>
        <dbReference type="Google" id="ProtNLM"/>
    </source>
</evidence>
<organism evidence="2 3">
    <name type="scientific">Halomonas tibetensis</name>
    <dbReference type="NCBI Taxonomy" id="2259590"/>
    <lineage>
        <taxon>Bacteria</taxon>
        <taxon>Pseudomonadati</taxon>
        <taxon>Pseudomonadota</taxon>
        <taxon>Gammaproteobacteria</taxon>
        <taxon>Oceanospirillales</taxon>
        <taxon>Halomonadaceae</taxon>
        <taxon>Halomonas</taxon>
    </lineage>
</organism>
<feature type="region of interest" description="Disordered" evidence="1">
    <location>
        <begin position="1"/>
        <end position="21"/>
    </location>
</feature>
<dbReference type="EMBL" id="JBHRSQ010000040">
    <property type="protein sequence ID" value="MFC2993621.1"/>
    <property type="molecule type" value="Genomic_DNA"/>
</dbReference>
<evidence type="ECO:0000256" key="1">
    <source>
        <dbReference type="SAM" id="MobiDB-lite"/>
    </source>
</evidence>
<reference evidence="3" key="1">
    <citation type="journal article" date="2019" name="Int. J. Syst. Evol. Microbiol.">
        <title>The Global Catalogue of Microorganisms (GCM) 10K type strain sequencing project: providing services to taxonomists for standard genome sequencing and annotation.</title>
        <authorList>
            <consortium name="The Broad Institute Genomics Platform"/>
            <consortium name="The Broad Institute Genome Sequencing Center for Infectious Disease"/>
            <person name="Wu L."/>
            <person name="Ma J."/>
        </authorList>
    </citation>
    <scope>NUCLEOTIDE SEQUENCE [LARGE SCALE GENOMIC DNA]</scope>
    <source>
        <strain evidence="3">KCTC 52660</strain>
    </source>
</reference>
<sequence>MQVRWLSQQGRERARNSDAAAVGQQDQHLLAVLVDGAEKGPRGAELARHWADAVLKALTRARAMSRPPSCVAT</sequence>
<dbReference type="RefSeq" id="WP_379761405.1">
    <property type="nucleotide sequence ID" value="NZ_JBHRSQ010000040.1"/>
</dbReference>
<gene>
    <name evidence="2" type="ORF">ACFODV_16500</name>
</gene>
<evidence type="ECO:0000313" key="3">
    <source>
        <dbReference type="Proteomes" id="UP001595386"/>
    </source>
</evidence>
<proteinExistence type="predicted"/>
<name>A0ABV7B822_9GAMM</name>